<sequence>MSKENGYKPAVQSLTATINRKINEGAQKIEESFPSACIYRVPEELRKLKKSAYTPRFFSIGPLHSNDKHLKSLMKDIKMSYVKSLLYRLEGSEANKLVVLEECVEAMKLSVEDAKKRYIEEVDNLNEEMLVVDGCFILELLYRYYLLTNPKEMAKEAISDPVFGNSQMTAIVLHDLLLLENQLPFFVLEKLFYITVNKIRGRPTNYLLFDYVVSFFSNMQMILVGKSTTSNARNCYAPGGECVLKISSNMMNSENEGVASPKKSKKVYYHILHVLHDHCLPLDPPKGEDYRELMPSASDLDYAGVKFVAGTEQDFFKVKFTDTQSCLGRCFHRARFEIKTLSLYTSTELFLRNLIAFEQCCPGVPCYFTSYALLMDMLVNTAKDVEVLQKAGIIQNYLGADQDASNLFNNLCKEVVIEKFFFAETCNQAIKYSQRYWPSAVAHVRRKYFATPWTFIAFCVAFIAFGLSITQFVRSFVK</sequence>
<dbReference type="InterPro" id="IPR004158">
    <property type="entry name" value="DUF247_pln"/>
</dbReference>
<reference evidence="3" key="2">
    <citation type="journal article" date="2018" name="BMC Genomics">
        <title>A manually annotated Actinidia chinensis var. chinensis (kiwifruit) genome highlights the challenges associated with draft genomes and gene prediction in plants.</title>
        <authorList>
            <person name="Pilkington S.M."/>
            <person name="Crowhurst R."/>
            <person name="Hilario E."/>
            <person name="Nardozza S."/>
            <person name="Fraser L."/>
            <person name="Peng Y."/>
            <person name="Gunaseelan K."/>
            <person name="Simpson R."/>
            <person name="Tahir J."/>
            <person name="Deroles S.C."/>
            <person name="Templeton K."/>
            <person name="Luo Z."/>
            <person name="Davy M."/>
            <person name="Cheng C."/>
            <person name="McNeilage M."/>
            <person name="Scaglione D."/>
            <person name="Liu Y."/>
            <person name="Zhang Q."/>
            <person name="Datson P."/>
            <person name="De Silva N."/>
            <person name="Gardiner S.E."/>
            <person name="Bassett H."/>
            <person name="Chagne D."/>
            <person name="McCallum J."/>
            <person name="Dzierzon H."/>
            <person name="Deng C."/>
            <person name="Wang Y.Y."/>
            <person name="Barron L."/>
            <person name="Manako K."/>
            <person name="Bowen J."/>
            <person name="Foster T.M."/>
            <person name="Erridge Z.A."/>
            <person name="Tiffin H."/>
            <person name="Waite C.N."/>
            <person name="Davies K.M."/>
            <person name="Grierson E.P."/>
            <person name="Laing W.A."/>
            <person name="Kirk R."/>
            <person name="Chen X."/>
            <person name="Wood M."/>
            <person name="Montefiori M."/>
            <person name="Brummell D.A."/>
            <person name="Schwinn K.E."/>
            <person name="Catanach A."/>
            <person name="Fullerton C."/>
            <person name="Li D."/>
            <person name="Meiyalaghan S."/>
            <person name="Nieuwenhuizen N."/>
            <person name="Read N."/>
            <person name="Prakash R."/>
            <person name="Hunter D."/>
            <person name="Zhang H."/>
            <person name="McKenzie M."/>
            <person name="Knabel M."/>
            <person name="Harris A."/>
            <person name="Allan A.C."/>
            <person name="Gleave A."/>
            <person name="Chen A."/>
            <person name="Janssen B.J."/>
            <person name="Plunkett B."/>
            <person name="Ampomah-Dwamena C."/>
            <person name="Voogd C."/>
            <person name="Leif D."/>
            <person name="Lafferty D."/>
            <person name="Souleyre E.J.F."/>
            <person name="Varkonyi-Gasic E."/>
            <person name="Gambi F."/>
            <person name="Hanley J."/>
            <person name="Yao J.L."/>
            <person name="Cheung J."/>
            <person name="David K.M."/>
            <person name="Warren B."/>
            <person name="Marsh K."/>
            <person name="Snowden K.C."/>
            <person name="Lin-Wang K."/>
            <person name="Brian L."/>
            <person name="Martinez-Sanchez M."/>
            <person name="Wang M."/>
            <person name="Ileperuma N."/>
            <person name="Macnee N."/>
            <person name="Campin R."/>
            <person name="McAtee P."/>
            <person name="Drummond R.S.M."/>
            <person name="Espley R.V."/>
            <person name="Ireland H.S."/>
            <person name="Wu R."/>
            <person name="Atkinson R.G."/>
            <person name="Karunairetnam S."/>
            <person name="Bulley S."/>
            <person name="Chunkath S."/>
            <person name="Hanley Z."/>
            <person name="Storey R."/>
            <person name="Thrimawithana A.H."/>
            <person name="Thomson S."/>
            <person name="David C."/>
            <person name="Testolin R."/>
            <person name="Huang H."/>
            <person name="Hellens R.P."/>
            <person name="Schaffer R.J."/>
        </authorList>
    </citation>
    <scope>NUCLEOTIDE SEQUENCE [LARGE SCALE GENOMIC DNA]</scope>
    <source>
        <strain evidence="3">cv. Red5</strain>
    </source>
</reference>
<reference evidence="2 3" key="1">
    <citation type="submission" date="2017-07" db="EMBL/GenBank/DDBJ databases">
        <title>An improved, manually edited Actinidia chinensis var. chinensis (kiwifruit) genome highlights the challenges associated with draft genomes and gene prediction in plants.</title>
        <authorList>
            <person name="Pilkington S."/>
            <person name="Crowhurst R."/>
            <person name="Hilario E."/>
            <person name="Nardozza S."/>
            <person name="Fraser L."/>
            <person name="Peng Y."/>
            <person name="Gunaseelan K."/>
            <person name="Simpson R."/>
            <person name="Tahir J."/>
            <person name="Deroles S."/>
            <person name="Templeton K."/>
            <person name="Luo Z."/>
            <person name="Davy M."/>
            <person name="Cheng C."/>
            <person name="Mcneilage M."/>
            <person name="Scaglione D."/>
            <person name="Liu Y."/>
            <person name="Zhang Q."/>
            <person name="Datson P."/>
            <person name="De Silva N."/>
            <person name="Gardiner S."/>
            <person name="Bassett H."/>
            <person name="Chagne D."/>
            <person name="Mccallum J."/>
            <person name="Dzierzon H."/>
            <person name="Deng C."/>
            <person name="Wang Y.-Y."/>
            <person name="Barron N."/>
            <person name="Manako K."/>
            <person name="Bowen J."/>
            <person name="Foster T."/>
            <person name="Erridge Z."/>
            <person name="Tiffin H."/>
            <person name="Waite C."/>
            <person name="Davies K."/>
            <person name="Grierson E."/>
            <person name="Laing W."/>
            <person name="Kirk R."/>
            <person name="Chen X."/>
            <person name="Wood M."/>
            <person name="Montefiori M."/>
            <person name="Brummell D."/>
            <person name="Schwinn K."/>
            <person name="Catanach A."/>
            <person name="Fullerton C."/>
            <person name="Li D."/>
            <person name="Meiyalaghan S."/>
            <person name="Nieuwenhuizen N."/>
            <person name="Read N."/>
            <person name="Prakash R."/>
            <person name="Hunter D."/>
            <person name="Zhang H."/>
            <person name="Mckenzie M."/>
            <person name="Knabel M."/>
            <person name="Harris A."/>
            <person name="Allan A."/>
            <person name="Chen A."/>
            <person name="Janssen B."/>
            <person name="Plunkett B."/>
            <person name="Dwamena C."/>
            <person name="Voogd C."/>
            <person name="Leif D."/>
            <person name="Lafferty D."/>
            <person name="Souleyre E."/>
            <person name="Varkonyi-Gasic E."/>
            <person name="Gambi F."/>
            <person name="Hanley J."/>
            <person name="Yao J.-L."/>
            <person name="Cheung J."/>
            <person name="David K."/>
            <person name="Warren B."/>
            <person name="Marsh K."/>
            <person name="Snowden K."/>
            <person name="Lin-Wang K."/>
            <person name="Brian L."/>
            <person name="Martinez-Sanchez M."/>
            <person name="Wang M."/>
            <person name="Ileperuma N."/>
            <person name="Macnee N."/>
            <person name="Campin R."/>
            <person name="Mcatee P."/>
            <person name="Drummond R."/>
            <person name="Espley R."/>
            <person name="Ireland H."/>
            <person name="Wu R."/>
            <person name="Atkinson R."/>
            <person name="Karunairetnam S."/>
            <person name="Bulley S."/>
            <person name="Chunkath S."/>
            <person name="Hanley Z."/>
            <person name="Storey R."/>
            <person name="Thrimawithana A."/>
            <person name="Thomson S."/>
            <person name="David C."/>
            <person name="Testolin R."/>
        </authorList>
    </citation>
    <scope>NUCLEOTIDE SEQUENCE [LARGE SCALE GENOMIC DNA]</scope>
    <source>
        <strain evidence="3">cv. Red5</strain>
        <tissue evidence="2">Young leaf</tissue>
    </source>
</reference>
<protein>
    <submittedName>
        <fullName evidence="2">UPF0481 protein</fullName>
    </submittedName>
</protein>
<dbReference type="OMA" id="MSKENGY"/>
<dbReference type="InParanoid" id="A0A2R6NLN1"/>
<feature type="transmembrane region" description="Helical" evidence="1">
    <location>
        <begin position="453"/>
        <end position="473"/>
    </location>
</feature>
<keyword evidence="1" id="KW-1133">Transmembrane helix</keyword>
<keyword evidence="1" id="KW-0472">Membrane</keyword>
<keyword evidence="1" id="KW-0812">Transmembrane</keyword>
<dbReference type="Proteomes" id="UP000241394">
    <property type="component" value="Unassembled WGS sequence"/>
</dbReference>
<organism evidence="2 3">
    <name type="scientific">Actinidia chinensis var. chinensis</name>
    <name type="common">Chinese soft-hair kiwi</name>
    <dbReference type="NCBI Taxonomy" id="1590841"/>
    <lineage>
        <taxon>Eukaryota</taxon>
        <taxon>Viridiplantae</taxon>
        <taxon>Streptophyta</taxon>
        <taxon>Embryophyta</taxon>
        <taxon>Tracheophyta</taxon>
        <taxon>Spermatophyta</taxon>
        <taxon>Magnoliopsida</taxon>
        <taxon>eudicotyledons</taxon>
        <taxon>Gunneridae</taxon>
        <taxon>Pentapetalae</taxon>
        <taxon>asterids</taxon>
        <taxon>Ericales</taxon>
        <taxon>Actinidiaceae</taxon>
        <taxon>Actinidia</taxon>
    </lineage>
</organism>
<dbReference type="OrthoDB" id="591587at2759"/>
<dbReference type="PANTHER" id="PTHR31170:SF17">
    <property type="match status" value="1"/>
</dbReference>
<evidence type="ECO:0000313" key="3">
    <source>
        <dbReference type="Proteomes" id="UP000241394"/>
    </source>
</evidence>
<dbReference type="STRING" id="1590841.A0A2R6NLN1"/>
<dbReference type="EMBL" id="NKQK01000727">
    <property type="protein sequence ID" value="PSR73296.1"/>
    <property type="molecule type" value="Genomic_DNA"/>
</dbReference>
<accession>A0A2R6NLN1</accession>
<name>A0A2R6NLN1_ACTCC</name>
<gene>
    <name evidence="2" type="ORF">CEY00_Acc33722</name>
</gene>
<proteinExistence type="predicted"/>
<dbReference type="PANTHER" id="PTHR31170">
    <property type="entry name" value="BNAC04G53230D PROTEIN"/>
    <property type="match status" value="1"/>
</dbReference>
<dbReference type="AlphaFoldDB" id="A0A2R6NLN1"/>
<comment type="caution">
    <text evidence="2">The sequence shown here is derived from an EMBL/GenBank/DDBJ whole genome shotgun (WGS) entry which is preliminary data.</text>
</comment>
<dbReference type="Pfam" id="PF03140">
    <property type="entry name" value="DUF247"/>
    <property type="match status" value="1"/>
</dbReference>
<keyword evidence="3" id="KW-1185">Reference proteome</keyword>
<evidence type="ECO:0000256" key="1">
    <source>
        <dbReference type="SAM" id="Phobius"/>
    </source>
</evidence>
<evidence type="ECO:0000313" key="2">
    <source>
        <dbReference type="EMBL" id="PSR73296.1"/>
    </source>
</evidence>
<dbReference type="Gramene" id="PSR73296">
    <property type="protein sequence ID" value="PSR73296"/>
    <property type="gene ID" value="CEY00_Acc33722"/>
</dbReference>